<accession>A0A8H3FGC6</accession>
<keyword evidence="3" id="KW-1185">Reference proteome</keyword>
<sequence length="188" mass="20528">MTPGQDVGGPFLDEIAAKAKGSKNRESDWKKTFVKVDVLFVPCRQLRVRVLLERIVVECQWGQTAAGGIACAREGSTSGAIVGTGALVEKKEQEAMEHDVDQKEGMKPEDKGEDEGENPDCMSGIERGVSCLELYFGVQTPIKSLCCGKCPSRSMAIVADITKAEIFTSHYKANAIRMPMRRIIPSAY</sequence>
<feature type="compositionally biased region" description="Basic and acidic residues" evidence="1">
    <location>
        <begin position="92"/>
        <end position="110"/>
    </location>
</feature>
<name>A0A8H3FGC6_9LECA</name>
<proteinExistence type="predicted"/>
<evidence type="ECO:0000313" key="3">
    <source>
        <dbReference type="Proteomes" id="UP000664203"/>
    </source>
</evidence>
<evidence type="ECO:0000313" key="2">
    <source>
        <dbReference type="EMBL" id="CAF9923988.1"/>
    </source>
</evidence>
<evidence type="ECO:0000256" key="1">
    <source>
        <dbReference type="SAM" id="MobiDB-lite"/>
    </source>
</evidence>
<dbReference type="EMBL" id="CAJPDR010000179">
    <property type="protein sequence ID" value="CAF9923988.1"/>
    <property type="molecule type" value="Genomic_DNA"/>
</dbReference>
<protein>
    <submittedName>
        <fullName evidence="2">Uncharacterized protein</fullName>
    </submittedName>
</protein>
<organism evidence="2 3">
    <name type="scientific">Alectoria fallacina</name>
    <dbReference type="NCBI Taxonomy" id="1903189"/>
    <lineage>
        <taxon>Eukaryota</taxon>
        <taxon>Fungi</taxon>
        <taxon>Dikarya</taxon>
        <taxon>Ascomycota</taxon>
        <taxon>Pezizomycotina</taxon>
        <taxon>Lecanoromycetes</taxon>
        <taxon>OSLEUM clade</taxon>
        <taxon>Lecanoromycetidae</taxon>
        <taxon>Lecanorales</taxon>
        <taxon>Lecanorineae</taxon>
        <taxon>Parmeliaceae</taxon>
        <taxon>Alectoria</taxon>
    </lineage>
</organism>
<dbReference type="AlphaFoldDB" id="A0A8H3FGC6"/>
<dbReference type="Proteomes" id="UP000664203">
    <property type="component" value="Unassembled WGS sequence"/>
</dbReference>
<comment type="caution">
    <text evidence="2">The sequence shown here is derived from an EMBL/GenBank/DDBJ whole genome shotgun (WGS) entry which is preliminary data.</text>
</comment>
<gene>
    <name evidence="2" type="ORF">ALECFALPRED_002584</name>
</gene>
<feature type="region of interest" description="Disordered" evidence="1">
    <location>
        <begin position="92"/>
        <end position="119"/>
    </location>
</feature>
<reference evidence="2" key="1">
    <citation type="submission" date="2021-03" db="EMBL/GenBank/DDBJ databases">
        <authorList>
            <person name="Tagirdzhanova G."/>
        </authorList>
    </citation>
    <scope>NUCLEOTIDE SEQUENCE</scope>
</reference>